<dbReference type="AlphaFoldDB" id="A0A395HVX5"/>
<keyword evidence="1" id="KW-0472">Membrane</keyword>
<gene>
    <name evidence="2" type="ORF">BO97DRAFT_69823</name>
</gene>
<accession>A0A395HVX5</accession>
<dbReference type="RefSeq" id="XP_025551226.1">
    <property type="nucleotide sequence ID" value="XM_025700997.1"/>
</dbReference>
<feature type="transmembrane region" description="Helical" evidence="1">
    <location>
        <begin position="37"/>
        <end position="60"/>
    </location>
</feature>
<protein>
    <submittedName>
        <fullName evidence="2">Uncharacterized protein</fullName>
    </submittedName>
</protein>
<evidence type="ECO:0000313" key="3">
    <source>
        <dbReference type="Proteomes" id="UP000248961"/>
    </source>
</evidence>
<keyword evidence="1" id="KW-0812">Transmembrane</keyword>
<dbReference type="GeneID" id="37205286"/>
<evidence type="ECO:0000313" key="2">
    <source>
        <dbReference type="EMBL" id="RAL12072.1"/>
    </source>
</evidence>
<dbReference type="VEuPathDB" id="FungiDB:BO97DRAFT_69823"/>
<reference evidence="2 3" key="1">
    <citation type="submission" date="2018-02" db="EMBL/GenBank/DDBJ databases">
        <title>The genomes of Aspergillus section Nigri reveals drivers in fungal speciation.</title>
        <authorList>
            <consortium name="DOE Joint Genome Institute"/>
            <person name="Vesth T.C."/>
            <person name="Nybo J."/>
            <person name="Theobald S."/>
            <person name="Brandl J."/>
            <person name="Frisvad J.C."/>
            <person name="Nielsen K.F."/>
            <person name="Lyhne E.K."/>
            <person name="Kogle M.E."/>
            <person name="Kuo A."/>
            <person name="Riley R."/>
            <person name="Clum A."/>
            <person name="Nolan M."/>
            <person name="Lipzen A."/>
            <person name="Salamov A."/>
            <person name="Henrissat B."/>
            <person name="Wiebenga A."/>
            <person name="De vries R.P."/>
            <person name="Grigoriev I.V."/>
            <person name="Mortensen U.H."/>
            <person name="Andersen M.R."/>
            <person name="Baker S.E."/>
        </authorList>
    </citation>
    <scope>NUCLEOTIDE SEQUENCE [LARGE SCALE GENOMIC DNA]</scope>
    <source>
        <strain evidence="2 3">CBS 101889</strain>
    </source>
</reference>
<evidence type="ECO:0000256" key="1">
    <source>
        <dbReference type="SAM" id="Phobius"/>
    </source>
</evidence>
<dbReference type="Proteomes" id="UP000248961">
    <property type="component" value="Unassembled WGS sequence"/>
</dbReference>
<keyword evidence="3" id="KW-1185">Reference proteome</keyword>
<organism evidence="2 3">
    <name type="scientific">Aspergillus homomorphus (strain CBS 101889)</name>
    <dbReference type="NCBI Taxonomy" id="1450537"/>
    <lineage>
        <taxon>Eukaryota</taxon>
        <taxon>Fungi</taxon>
        <taxon>Dikarya</taxon>
        <taxon>Ascomycota</taxon>
        <taxon>Pezizomycotina</taxon>
        <taxon>Eurotiomycetes</taxon>
        <taxon>Eurotiomycetidae</taxon>
        <taxon>Eurotiales</taxon>
        <taxon>Aspergillaceae</taxon>
        <taxon>Aspergillus</taxon>
        <taxon>Aspergillus subgen. Circumdati</taxon>
    </lineage>
</organism>
<dbReference type="InterPro" id="IPR036259">
    <property type="entry name" value="MFS_trans_sf"/>
</dbReference>
<keyword evidence="1" id="KW-1133">Transmembrane helix</keyword>
<sequence>MAPMSYPVCLMIIIYALTLAPVAWVYAAELWSLVTRASGMLCRICSILHYIPIFSLCVLLRQIQRLLLHEVHCSTEQNWLFDAVLGMFAPWGFPNIKWKPFIVFDVLCVGAARADLFHTRESGEDAQQRWSLTMAHQAETFEAERHERAGPRRIFTSVESRTRATMGCCSRHSNYKQPRKITSQLMEEILNFKSSRIGPYPITSF</sequence>
<name>A0A395HVX5_ASPHC</name>
<dbReference type="OrthoDB" id="4142200at2759"/>
<dbReference type="STRING" id="1450537.A0A395HVX5"/>
<dbReference type="EMBL" id="KZ824285">
    <property type="protein sequence ID" value="RAL12072.1"/>
    <property type="molecule type" value="Genomic_DNA"/>
</dbReference>
<proteinExistence type="predicted"/>
<dbReference type="Gene3D" id="1.20.1250.20">
    <property type="entry name" value="MFS general substrate transporter like domains"/>
    <property type="match status" value="1"/>
</dbReference>